<reference evidence="1" key="2">
    <citation type="submission" date="2020-11" db="EMBL/GenBank/DDBJ databases">
        <authorList>
            <person name="McCartney M.A."/>
            <person name="Auch B."/>
            <person name="Kono T."/>
            <person name="Mallez S."/>
            <person name="Becker A."/>
            <person name="Gohl D.M."/>
            <person name="Silverstein K.A.T."/>
            <person name="Koren S."/>
            <person name="Bechman K.B."/>
            <person name="Herman A."/>
            <person name="Abrahante J.E."/>
            <person name="Garbe J."/>
        </authorList>
    </citation>
    <scope>NUCLEOTIDE SEQUENCE</scope>
    <source>
        <strain evidence="1">Duluth1</strain>
        <tissue evidence="1">Whole animal</tissue>
    </source>
</reference>
<dbReference type="EMBL" id="JAIWYP010000007">
    <property type="protein sequence ID" value="KAH3800360.1"/>
    <property type="molecule type" value="Genomic_DNA"/>
</dbReference>
<sequence length="57" mass="5819">MTSTFPSLSFPSHGPVSFTTVFATCVSGYGDQGAYGWGPMRGSGYSQRGSGSYGQGG</sequence>
<dbReference type="Proteomes" id="UP000828390">
    <property type="component" value="Unassembled WGS sequence"/>
</dbReference>
<comment type="caution">
    <text evidence="1">The sequence shown here is derived from an EMBL/GenBank/DDBJ whole genome shotgun (WGS) entry which is preliminary data.</text>
</comment>
<accession>A0A9D4J6K6</accession>
<proteinExistence type="predicted"/>
<gene>
    <name evidence="1" type="ORF">DPMN_153993</name>
</gene>
<dbReference type="AlphaFoldDB" id="A0A9D4J6K6"/>
<organism evidence="1 2">
    <name type="scientific">Dreissena polymorpha</name>
    <name type="common">Zebra mussel</name>
    <name type="synonym">Mytilus polymorpha</name>
    <dbReference type="NCBI Taxonomy" id="45954"/>
    <lineage>
        <taxon>Eukaryota</taxon>
        <taxon>Metazoa</taxon>
        <taxon>Spiralia</taxon>
        <taxon>Lophotrochozoa</taxon>
        <taxon>Mollusca</taxon>
        <taxon>Bivalvia</taxon>
        <taxon>Autobranchia</taxon>
        <taxon>Heteroconchia</taxon>
        <taxon>Euheterodonta</taxon>
        <taxon>Imparidentia</taxon>
        <taxon>Neoheterodontei</taxon>
        <taxon>Myida</taxon>
        <taxon>Dreissenoidea</taxon>
        <taxon>Dreissenidae</taxon>
        <taxon>Dreissena</taxon>
    </lineage>
</organism>
<evidence type="ECO:0000313" key="1">
    <source>
        <dbReference type="EMBL" id="KAH3800360.1"/>
    </source>
</evidence>
<name>A0A9D4J6K6_DREPO</name>
<reference evidence="1" key="1">
    <citation type="journal article" date="2019" name="bioRxiv">
        <title>The Genome of the Zebra Mussel, Dreissena polymorpha: A Resource for Invasive Species Research.</title>
        <authorList>
            <person name="McCartney M.A."/>
            <person name="Auch B."/>
            <person name="Kono T."/>
            <person name="Mallez S."/>
            <person name="Zhang Y."/>
            <person name="Obille A."/>
            <person name="Becker A."/>
            <person name="Abrahante J.E."/>
            <person name="Garbe J."/>
            <person name="Badalamenti J.P."/>
            <person name="Herman A."/>
            <person name="Mangelson H."/>
            <person name="Liachko I."/>
            <person name="Sullivan S."/>
            <person name="Sone E.D."/>
            <person name="Koren S."/>
            <person name="Silverstein K.A.T."/>
            <person name="Beckman K.B."/>
            <person name="Gohl D.M."/>
        </authorList>
    </citation>
    <scope>NUCLEOTIDE SEQUENCE</scope>
    <source>
        <strain evidence="1">Duluth1</strain>
        <tissue evidence="1">Whole animal</tissue>
    </source>
</reference>
<protein>
    <submittedName>
        <fullName evidence="1">Uncharacterized protein</fullName>
    </submittedName>
</protein>
<keyword evidence="2" id="KW-1185">Reference proteome</keyword>
<evidence type="ECO:0000313" key="2">
    <source>
        <dbReference type="Proteomes" id="UP000828390"/>
    </source>
</evidence>